<dbReference type="InterPro" id="IPR001296">
    <property type="entry name" value="Glyco_trans_1"/>
</dbReference>
<feature type="domain" description="Glycosyl transferase family 1" evidence="2">
    <location>
        <begin position="201"/>
        <end position="352"/>
    </location>
</feature>
<comment type="caution">
    <text evidence="3">The sequence shown here is derived from an EMBL/GenBank/DDBJ whole genome shotgun (WGS) entry which is preliminary data.</text>
</comment>
<proteinExistence type="predicted"/>
<sequence>MNTAEPFTIAINNCDGEPRNPRSWSGTTSNIFYAMETLGVRVIGINSQINRYQAPLYKLIHRLSGLGTDYMGGAIFRHKSGSIAQRQIRKYGCTKVLHMGQLGLPIPNIDPTVDHYLVCDTTRNLWNKVETSLLSRCTPKMMHIAEKLEWQSFAQIKHFFPFSNYVRDDLINYYKINPNRITVIGSGRGRLKPFTGDKDYKNGHILFVARGRFEDKGGLILLEGFKLAQQKNPSLKLVIVGQDEYLHLNGSIPNVTVKGYVSWGEELQNLFDTSALFAMPSLNEPWGLVYLEALACKTPILGLNRNALPQMTQQGKYGFLVDEPTPEMIAQAILQAFSNPQKLKEMGEAGQKYCLETFTWKQAAKKMINIMRTNEK</sequence>
<accession>A0AAP5I9H6</accession>
<name>A0AAP5I9H6_9CYAN</name>
<dbReference type="SUPFAM" id="SSF53756">
    <property type="entry name" value="UDP-Glycosyltransferase/glycogen phosphorylase"/>
    <property type="match status" value="1"/>
</dbReference>
<dbReference type="RefSeq" id="WP_208350961.1">
    <property type="nucleotide sequence ID" value="NZ_JAALHA020000005.1"/>
</dbReference>
<dbReference type="PANTHER" id="PTHR46401:SF2">
    <property type="entry name" value="GLYCOSYLTRANSFERASE WBBK-RELATED"/>
    <property type="match status" value="1"/>
</dbReference>
<dbReference type="GO" id="GO:0016757">
    <property type="term" value="F:glycosyltransferase activity"/>
    <property type="evidence" value="ECO:0007669"/>
    <property type="project" value="InterPro"/>
</dbReference>
<keyword evidence="4" id="KW-1185">Reference proteome</keyword>
<dbReference type="Proteomes" id="UP000667802">
    <property type="component" value="Unassembled WGS sequence"/>
</dbReference>
<gene>
    <name evidence="3" type="ORF">G7B40_013955</name>
</gene>
<organism evidence="3 4">
    <name type="scientific">Aetokthonos hydrillicola Thurmond2011</name>
    <dbReference type="NCBI Taxonomy" id="2712845"/>
    <lineage>
        <taxon>Bacteria</taxon>
        <taxon>Bacillati</taxon>
        <taxon>Cyanobacteriota</taxon>
        <taxon>Cyanophyceae</taxon>
        <taxon>Nostocales</taxon>
        <taxon>Hapalosiphonaceae</taxon>
        <taxon>Aetokthonos</taxon>
    </lineage>
</organism>
<dbReference type="PANTHER" id="PTHR46401">
    <property type="entry name" value="GLYCOSYLTRANSFERASE WBBK-RELATED"/>
    <property type="match status" value="1"/>
</dbReference>
<dbReference type="Gene3D" id="3.40.50.2000">
    <property type="entry name" value="Glycogen Phosphorylase B"/>
    <property type="match status" value="2"/>
</dbReference>
<keyword evidence="1" id="KW-0808">Transferase</keyword>
<dbReference type="Pfam" id="PF00534">
    <property type="entry name" value="Glycos_transf_1"/>
    <property type="match status" value="1"/>
</dbReference>
<evidence type="ECO:0000256" key="1">
    <source>
        <dbReference type="ARBA" id="ARBA00022679"/>
    </source>
</evidence>
<evidence type="ECO:0000313" key="3">
    <source>
        <dbReference type="EMBL" id="MDR9895663.1"/>
    </source>
</evidence>
<reference evidence="4" key="1">
    <citation type="journal article" date="2021" name="Science">
        <title>Hunting the eagle killer: A cyanobacterial neurotoxin causes vacuolar myelinopathy.</title>
        <authorList>
            <person name="Breinlinger S."/>
            <person name="Phillips T.J."/>
            <person name="Haram B.N."/>
            <person name="Mares J."/>
            <person name="Martinez Yerena J.A."/>
            <person name="Hrouzek P."/>
            <person name="Sobotka R."/>
            <person name="Henderson W.M."/>
            <person name="Schmieder P."/>
            <person name="Williams S.M."/>
            <person name="Lauderdale J.D."/>
            <person name="Wilde H.D."/>
            <person name="Gerrin W."/>
            <person name="Kust A."/>
            <person name="Washington J.W."/>
            <person name="Wagner C."/>
            <person name="Geier B."/>
            <person name="Liebeke M."/>
            <person name="Enke H."/>
            <person name="Niedermeyer T.H.J."/>
            <person name="Wilde S.B."/>
        </authorList>
    </citation>
    <scope>NUCLEOTIDE SEQUENCE [LARGE SCALE GENOMIC DNA]</scope>
    <source>
        <strain evidence="4">Thurmond2011</strain>
    </source>
</reference>
<evidence type="ECO:0000259" key="2">
    <source>
        <dbReference type="Pfam" id="PF00534"/>
    </source>
</evidence>
<protein>
    <submittedName>
        <fullName evidence="3">Glycosyltransferase family 4 protein</fullName>
    </submittedName>
</protein>
<dbReference type="EMBL" id="JAALHA020000005">
    <property type="protein sequence ID" value="MDR9895663.1"/>
    <property type="molecule type" value="Genomic_DNA"/>
</dbReference>
<dbReference type="AlphaFoldDB" id="A0AAP5I9H6"/>
<dbReference type="GO" id="GO:0009103">
    <property type="term" value="P:lipopolysaccharide biosynthetic process"/>
    <property type="evidence" value="ECO:0007669"/>
    <property type="project" value="TreeGrafter"/>
</dbReference>
<dbReference type="CDD" id="cd03801">
    <property type="entry name" value="GT4_PimA-like"/>
    <property type="match status" value="1"/>
</dbReference>
<evidence type="ECO:0000313" key="4">
    <source>
        <dbReference type="Proteomes" id="UP000667802"/>
    </source>
</evidence>